<dbReference type="Gene3D" id="3.40.50.300">
    <property type="entry name" value="P-loop containing nucleotide triphosphate hydrolases"/>
    <property type="match status" value="1"/>
</dbReference>
<keyword evidence="8" id="KW-0663">Pyridoxal phosphate</keyword>
<evidence type="ECO:0000256" key="6">
    <source>
        <dbReference type="ARBA" id="ARBA00022741"/>
    </source>
</evidence>
<keyword evidence="11" id="KW-1185">Reference proteome</keyword>
<evidence type="ECO:0000256" key="2">
    <source>
        <dbReference type="ARBA" id="ARBA00008954"/>
    </source>
</evidence>
<dbReference type="CDD" id="cd00610">
    <property type="entry name" value="OAT_like"/>
    <property type="match status" value="1"/>
</dbReference>
<dbReference type="Pfam" id="PF00202">
    <property type="entry name" value="Aminotran_3"/>
    <property type="match status" value="1"/>
</dbReference>
<name>A0AAE0RZ36_9BIVA</name>
<evidence type="ECO:0000256" key="1">
    <source>
        <dbReference type="ARBA" id="ARBA00001933"/>
    </source>
</evidence>
<dbReference type="PANTHER" id="PTHR11986">
    <property type="entry name" value="AMINOTRANSFERASE CLASS III"/>
    <property type="match status" value="1"/>
</dbReference>
<dbReference type="InterPro" id="IPR049704">
    <property type="entry name" value="Aminotrans_3_PPA_site"/>
</dbReference>
<organism evidence="10 11">
    <name type="scientific">Potamilus streckersoni</name>
    <dbReference type="NCBI Taxonomy" id="2493646"/>
    <lineage>
        <taxon>Eukaryota</taxon>
        <taxon>Metazoa</taxon>
        <taxon>Spiralia</taxon>
        <taxon>Lophotrochozoa</taxon>
        <taxon>Mollusca</taxon>
        <taxon>Bivalvia</taxon>
        <taxon>Autobranchia</taxon>
        <taxon>Heteroconchia</taxon>
        <taxon>Palaeoheterodonta</taxon>
        <taxon>Unionida</taxon>
        <taxon>Unionoidea</taxon>
        <taxon>Unionidae</taxon>
        <taxon>Ambleminae</taxon>
        <taxon>Lampsilini</taxon>
        <taxon>Potamilus</taxon>
    </lineage>
</organism>
<dbReference type="AlphaFoldDB" id="A0AAE0RZ36"/>
<comment type="cofactor">
    <cofactor evidence="1">
        <name>pyridoxal 5'-phosphate</name>
        <dbReference type="ChEBI" id="CHEBI:597326"/>
    </cofactor>
</comment>
<dbReference type="PANTHER" id="PTHR11986:SF79">
    <property type="entry name" value="ACETYLORNITHINE AMINOTRANSFERASE, MITOCHONDRIAL"/>
    <property type="match status" value="1"/>
</dbReference>
<dbReference type="PROSITE" id="PS00211">
    <property type="entry name" value="ABC_TRANSPORTER_1"/>
    <property type="match status" value="1"/>
</dbReference>
<evidence type="ECO:0000259" key="9">
    <source>
        <dbReference type="PROSITE" id="PS50893"/>
    </source>
</evidence>
<protein>
    <recommendedName>
        <fullName evidence="9">ABC transporter domain-containing protein</fullName>
    </recommendedName>
</protein>
<dbReference type="EMBL" id="JAEAOA010001427">
    <property type="protein sequence ID" value="KAK3582382.1"/>
    <property type="molecule type" value="Genomic_DNA"/>
</dbReference>
<evidence type="ECO:0000256" key="3">
    <source>
        <dbReference type="ARBA" id="ARBA00022448"/>
    </source>
</evidence>
<reference evidence="10" key="3">
    <citation type="submission" date="2023-05" db="EMBL/GenBank/DDBJ databases">
        <authorList>
            <person name="Smith C.H."/>
        </authorList>
    </citation>
    <scope>NUCLEOTIDE SEQUENCE</scope>
    <source>
        <strain evidence="10">CHS0354</strain>
        <tissue evidence="10">Mantle</tissue>
    </source>
</reference>
<keyword evidence="3" id="KW-0813">Transport</keyword>
<keyword evidence="7" id="KW-0067">ATP-binding</keyword>
<dbReference type="InterPro" id="IPR017871">
    <property type="entry name" value="ABC_transporter-like_CS"/>
</dbReference>
<dbReference type="SUPFAM" id="SSF53383">
    <property type="entry name" value="PLP-dependent transferases"/>
    <property type="match status" value="1"/>
</dbReference>
<dbReference type="GO" id="GO:0042802">
    <property type="term" value="F:identical protein binding"/>
    <property type="evidence" value="ECO:0007669"/>
    <property type="project" value="TreeGrafter"/>
</dbReference>
<comment type="similarity">
    <text evidence="2">Belongs to the class-III pyridoxal-phosphate-dependent aminotransferase family.</text>
</comment>
<dbReference type="CDD" id="cd03255">
    <property type="entry name" value="ABC_MJ0796_LolCDE_FtsE"/>
    <property type="match status" value="1"/>
</dbReference>
<dbReference type="FunFam" id="3.40.640.10:FF:000004">
    <property type="entry name" value="Acetylornithine aminotransferase"/>
    <property type="match status" value="1"/>
</dbReference>
<keyword evidence="5" id="KW-0808">Transferase</keyword>
<reference evidence="10" key="2">
    <citation type="journal article" date="2021" name="Genome Biol. Evol.">
        <title>Developing a high-quality reference genome for a parasitic bivalve with doubly uniparental inheritance (Bivalvia: Unionida).</title>
        <authorList>
            <person name="Smith C.H."/>
        </authorList>
    </citation>
    <scope>NUCLEOTIDE SEQUENCE</scope>
    <source>
        <strain evidence="10">CHS0354</strain>
        <tissue evidence="10">Mantle</tissue>
    </source>
</reference>
<dbReference type="InterPro" id="IPR015421">
    <property type="entry name" value="PyrdxlP-dep_Trfase_major"/>
</dbReference>
<dbReference type="SUPFAM" id="SSF52540">
    <property type="entry name" value="P-loop containing nucleoside triphosphate hydrolases"/>
    <property type="match status" value="1"/>
</dbReference>
<reference evidence="10" key="1">
    <citation type="journal article" date="2021" name="Genome Biol. Evol.">
        <title>A High-Quality Reference Genome for a Parasitic Bivalve with Doubly Uniparental Inheritance (Bivalvia: Unionida).</title>
        <authorList>
            <person name="Smith C.H."/>
        </authorList>
    </citation>
    <scope>NUCLEOTIDE SEQUENCE</scope>
    <source>
        <strain evidence="10">CHS0354</strain>
    </source>
</reference>
<dbReference type="InterPro" id="IPR003593">
    <property type="entry name" value="AAA+_ATPase"/>
</dbReference>
<gene>
    <name evidence="10" type="ORF">CHS0354_023926</name>
</gene>
<dbReference type="Proteomes" id="UP001195483">
    <property type="component" value="Unassembled WGS sequence"/>
</dbReference>
<dbReference type="Gene3D" id="3.40.640.10">
    <property type="entry name" value="Type I PLP-dependent aspartate aminotransferase-like (Major domain)"/>
    <property type="match status" value="1"/>
</dbReference>
<feature type="domain" description="ABC transporter" evidence="9">
    <location>
        <begin position="299"/>
        <end position="544"/>
    </location>
</feature>
<comment type="caution">
    <text evidence="10">The sequence shown here is derived from an EMBL/GenBank/DDBJ whole genome shotgun (WGS) entry which is preliminary data.</text>
</comment>
<dbReference type="InterPro" id="IPR017911">
    <property type="entry name" value="MacB-like_ATP-bd"/>
</dbReference>
<dbReference type="GO" id="GO:0008483">
    <property type="term" value="F:transaminase activity"/>
    <property type="evidence" value="ECO:0007669"/>
    <property type="project" value="UniProtKB-KW"/>
</dbReference>
<keyword evidence="6" id="KW-0547">Nucleotide-binding</keyword>
<evidence type="ECO:0000256" key="5">
    <source>
        <dbReference type="ARBA" id="ARBA00022679"/>
    </source>
</evidence>
<dbReference type="GO" id="GO:0016887">
    <property type="term" value="F:ATP hydrolysis activity"/>
    <property type="evidence" value="ECO:0007669"/>
    <property type="project" value="InterPro"/>
</dbReference>
<keyword evidence="4" id="KW-0032">Aminotransferase</keyword>
<evidence type="ECO:0000256" key="7">
    <source>
        <dbReference type="ARBA" id="ARBA00022840"/>
    </source>
</evidence>
<dbReference type="PROSITE" id="PS00600">
    <property type="entry name" value="AA_TRANSFER_CLASS_3"/>
    <property type="match status" value="1"/>
</dbReference>
<dbReference type="InterPro" id="IPR003439">
    <property type="entry name" value="ABC_transporter-like_ATP-bd"/>
</dbReference>
<evidence type="ECO:0000256" key="4">
    <source>
        <dbReference type="ARBA" id="ARBA00022576"/>
    </source>
</evidence>
<dbReference type="SMART" id="SM00382">
    <property type="entry name" value="AAA"/>
    <property type="match status" value="1"/>
</dbReference>
<evidence type="ECO:0000256" key="8">
    <source>
        <dbReference type="ARBA" id="ARBA00022898"/>
    </source>
</evidence>
<dbReference type="InterPro" id="IPR015424">
    <property type="entry name" value="PyrdxlP-dep_Trfase"/>
</dbReference>
<evidence type="ECO:0000313" key="11">
    <source>
        <dbReference type="Proteomes" id="UP001195483"/>
    </source>
</evidence>
<dbReference type="InterPro" id="IPR050103">
    <property type="entry name" value="Class-III_PLP-dep_AT"/>
</dbReference>
<dbReference type="GO" id="GO:0005524">
    <property type="term" value="F:ATP binding"/>
    <property type="evidence" value="ECO:0007669"/>
    <property type="project" value="UniProtKB-KW"/>
</dbReference>
<sequence>MVNLQREEALFFHTYNRFPISISYGEGCFLFTQQGEKYLDFISGIGVNALGYGNTMLIEAITEQAKKYIHASNLFLQTPQFDLAEKLLSITNFSKVFFCNSGTESIEASIKLCRKWGLAQYPNKTKLFSLTNSFHGRTYGALSLTDKSKYKENFGDFLSNMDVIVFNDSSDLESKIDKKTAAVFLVFVQGEGGVFPISNELCKKLYELREKFDFLIVADEVQSGCGRTGAFFSYMHYMQHNNATPDLVCAAKPLGGGLPLASVIGNEKVGHLFTKGSHGTTFGGNPVATAAGLSLIEQIFNKNLMKNATDAGLAIKQGLISLQQNFPEILDIRQQGDTCAFVGPSGSGKTTLLGLCAGLDSVTSGHVFFDGADITTFSQNELAKFRNTYVGFVFQNFQLISSLTALENVMAPLELRGGKPPLDEAKQLLDKVGLSHRIHHFPSEMSGGEQQRVAIARSFINKPKIIFADEPTGNLDFETGQRIENVLFELNTEHKTSLILVTHNLDLAHKTHRILKLKAGSLVRNVYSQKDTIFVGVDSVALQKKVERVLDTAKVSSVSKWKVIGELKFSVKSILRYHMSANNQELTPSYFLTARENAFETELYRGGSLYNSPLIHGVYAGDIKLSFSLLNLVKLELGGLFEHRGFSYGITNVGMIFFIPKIKVTIDTSFTIAGEKFKSALNVGYLENVKVNQRLFIYNMDSHGGTYSLIWRSLRLGLTVHADYLQWIGLNLGDMVSISLGLNNVRLDRYLYLDADVLAYGFLNSLERYSFQKYFLIPNVASVALSGLYGGVSVALHSKEWKIYAEYTYRYSNTNISFVGLSAIVAGGEVHYEDERFSISAMLEGRFYGWGSLAGFKNETKSFLNTAAGSEPFYGGAQIVYPISWYERPFSQLAVFTEYQGQDVYGLSLVWSLKYCCYDLLYLTATADMNLLGASLLPVFVYPLYAFSAGWEPFKDVQFEIFASNREMNLYRHYPALSAMKFPRFGIALKINFEHLIK</sequence>
<accession>A0AAE0RZ36</accession>
<dbReference type="InterPro" id="IPR005814">
    <property type="entry name" value="Aminotrans_3"/>
</dbReference>
<dbReference type="GO" id="GO:0030170">
    <property type="term" value="F:pyridoxal phosphate binding"/>
    <property type="evidence" value="ECO:0007669"/>
    <property type="project" value="InterPro"/>
</dbReference>
<evidence type="ECO:0000313" key="10">
    <source>
        <dbReference type="EMBL" id="KAK3582382.1"/>
    </source>
</evidence>
<dbReference type="InterPro" id="IPR027417">
    <property type="entry name" value="P-loop_NTPase"/>
</dbReference>
<proteinExistence type="inferred from homology"/>
<dbReference type="PROSITE" id="PS50893">
    <property type="entry name" value="ABC_TRANSPORTER_2"/>
    <property type="match status" value="1"/>
</dbReference>